<evidence type="ECO:0000313" key="3">
    <source>
        <dbReference type="EMBL" id="MFC3637884.1"/>
    </source>
</evidence>
<sequence length="178" mass="18384">MTANPADLAGAADLANLADIVLTSPPSWWPPAPGVWIMAAALVAALAVALWRCLRRYQANAFLRRASTELDAVAARTWPDAAAMEAAISSILKRVAVVVYGRGRVAGLTGAAWTDFLARTTPAGHNPPRFVASPDAPEHSAQASAPVDRTGSPVAAAKGWVAARRAQGGKPGQSGKEA</sequence>
<accession>A0ABV7UHQ1</accession>
<evidence type="ECO:0000256" key="1">
    <source>
        <dbReference type="SAM" id="MobiDB-lite"/>
    </source>
</evidence>
<reference evidence="4" key="1">
    <citation type="journal article" date="2019" name="Int. J. Syst. Evol. Microbiol.">
        <title>The Global Catalogue of Microorganisms (GCM) 10K type strain sequencing project: providing services to taxonomists for standard genome sequencing and annotation.</title>
        <authorList>
            <consortium name="The Broad Institute Genomics Platform"/>
            <consortium name="The Broad Institute Genome Sequencing Center for Infectious Disease"/>
            <person name="Wu L."/>
            <person name="Ma J."/>
        </authorList>
    </citation>
    <scope>NUCLEOTIDE SEQUENCE [LARGE SCALE GENOMIC DNA]</scope>
    <source>
        <strain evidence="4">KCTC 42282</strain>
    </source>
</reference>
<keyword evidence="4" id="KW-1185">Reference proteome</keyword>
<keyword evidence="2" id="KW-0812">Transmembrane</keyword>
<feature type="compositionally biased region" description="Low complexity" evidence="1">
    <location>
        <begin position="154"/>
        <end position="166"/>
    </location>
</feature>
<protein>
    <submittedName>
        <fullName evidence="3">DUF4381 domain-containing protein</fullName>
    </submittedName>
</protein>
<organism evidence="3 4">
    <name type="scientific">Camelimonas fluminis</name>
    <dbReference type="NCBI Taxonomy" id="1576911"/>
    <lineage>
        <taxon>Bacteria</taxon>
        <taxon>Pseudomonadati</taxon>
        <taxon>Pseudomonadota</taxon>
        <taxon>Alphaproteobacteria</taxon>
        <taxon>Hyphomicrobiales</taxon>
        <taxon>Chelatococcaceae</taxon>
        <taxon>Camelimonas</taxon>
    </lineage>
</organism>
<name>A0ABV7UHQ1_9HYPH</name>
<proteinExistence type="predicted"/>
<dbReference type="EMBL" id="JBHRYC010000051">
    <property type="protein sequence ID" value="MFC3637884.1"/>
    <property type="molecule type" value="Genomic_DNA"/>
</dbReference>
<evidence type="ECO:0000313" key="4">
    <source>
        <dbReference type="Proteomes" id="UP001595704"/>
    </source>
</evidence>
<dbReference type="RefSeq" id="WP_191320599.1">
    <property type="nucleotide sequence ID" value="NZ_BNCG01000020.1"/>
</dbReference>
<feature type="transmembrane region" description="Helical" evidence="2">
    <location>
        <begin position="35"/>
        <end position="54"/>
    </location>
</feature>
<dbReference type="Pfam" id="PF14316">
    <property type="entry name" value="DUF4381"/>
    <property type="match status" value="1"/>
</dbReference>
<feature type="region of interest" description="Disordered" evidence="1">
    <location>
        <begin position="124"/>
        <end position="178"/>
    </location>
</feature>
<evidence type="ECO:0000256" key="2">
    <source>
        <dbReference type="SAM" id="Phobius"/>
    </source>
</evidence>
<comment type="caution">
    <text evidence="3">The sequence shown here is derived from an EMBL/GenBank/DDBJ whole genome shotgun (WGS) entry which is preliminary data.</text>
</comment>
<dbReference type="InterPro" id="IPR025489">
    <property type="entry name" value="DUF4381"/>
</dbReference>
<gene>
    <name evidence="3" type="ORF">ACFONL_10935</name>
</gene>
<keyword evidence="2" id="KW-0472">Membrane</keyword>
<keyword evidence="2" id="KW-1133">Transmembrane helix</keyword>
<dbReference type="Proteomes" id="UP001595704">
    <property type="component" value="Unassembled WGS sequence"/>
</dbReference>